<gene>
    <name evidence="2" type="ORF">SLS55_007426</name>
</gene>
<feature type="region of interest" description="Disordered" evidence="1">
    <location>
        <begin position="1"/>
        <end position="52"/>
    </location>
</feature>
<evidence type="ECO:0000313" key="3">
    <source>
        <dbReference type="Proteomes" id="UP001430584"/>
    </source>
</evidence>
<proteinExistence type="predicted"/>
<dbReference type="GeneID" id="92011511"/>
<evidence type="ECO:0000256" key="1">
    <source>
        <dbReference type="SAM" id="MobiDB-lite"/>
    </source>
</evidence>
<comment type="caution">
    <text evidence="2">The sequence shown here is derived from an EMBL/GenBank/DDBJ whole genome shotgun (WGS) entry which is preliminary data.</text>
</comment>
<dbReference type="EMBL" id="JAJVCZ030000007">
    <property type="protein sequence ID" value="KAL0258253.1"/>
    <property type="molecule type" value="Genomic_DNA"/>
</dbReference>
<reference evidence="2 3" key="1">
    <citation type="submission" date="2024-02" db="EMBL/GenBank/DDBJ databases">
        <title>De novo assembly and annotation of 12 fungi associated with fruit tree decline syndrome in Ontario, Canada.</title>
        <authorList>
            <person name="Sulman M."/>
            <person name="Ellouze W."/>
            <person name="Ilyukhin E."/>
        </authorList>
    </citation>
    <scope>NUCLEOTIDE SEQUENCE [LARGE SCALE GENOMIC DNA]</scope>
    <source>
        <strain evidence="2 3">FDS-637</strain>
    </source>
</reference>
<accession>A0ABR3CC91</accession>
<organism evidence="2 3">
    <name type="scientific">Diplodia seriata</name>
    <dbReference type="NCBI Taxonomy" id="420778"/>
    <lineage>
        <taxon>Eukaryota</taxon>
        <taxon>Fungi</taxon>
        <taxon>Dikarya</taxon>
        <taxon>Ascomycota</taxon>
        <taxon>Pezizomycotina</taxon>
        <taxon>Dothideomycetes</taxon>
        <taxon>Dothideomycetes incertae sedis</taxon>
        <taxon>Botryosphaeriales</taxon>
        <taxon>Botryosphaeriaceae</taxon>
        <taxon>Diplodia</taxon>
    </lineage>
</organism>
<dbReference type="RefSeq" id="XP_066631282.1">
    <property type="nucleotide sequence ID" value="XM_066778845.1"/>
</dbReference>
<dbReference type="Proteomes" id="UP001430584">
    <property type="component" value="Unassembled WGS sequence"/>
</dbReference>
<protein>
    <submittedName>
        <fullName evidence="2">Uncharacterized protein</fullName>
    </submittedName>
</protein>
<name>A0ABR3CC91_9PEZI</name>
<keyword evidence="3" id="KW-1185">Reference proteome</keyword>
<sequence>MSNQSKPGRLETTGLRRHSETDISSPGSLRSPLTDGVPVSSPLSLRQESRTKEQASELQLRWNEGIAKYIGFSDGYDHVAVLIVKWHGDLDTLKCQEEVEELEDVFRNDFNYTTRTIELHTKSSPQLQLNKEMAQFVYDFDGPRTLLIVYYTGHSKYRPTARRASATEPGLLEFLA</sequence>
<evidence type="ECO:0000313" key="2">
    <source>
        <dbReference type="EMBL" id="KAL0258253.1"/>
    </source>
</evidence>